<gene>
    <name evidence="2" type="ORF">METH_04785</name>
</gene>
<evidence type="ECO:0000256" key="1">
    <source>
        <dbReference type="SAM" id="MobiDB-lite"/>
    </source>
</evidence>
<feature type="region of interest" description="Disordered" evidence="1">
    <location>
        <begin position="51"/>
        <end position="77"/>
    </location>
</feature>
<reference evidence="2 3" key="1">
    <citation type="submission" date="2013-09" db="EMBL/GenBank/DDBJ databases">
        <authorList>
            <consortium name="DOE Joint Genome Institute"/>
            <person name="Klenk H.-P."/>
            <person name="Huntemann M."/>
            <person name="Han J."/>
            <person name="Chen A."/>
            <person name="Kyrpides N."/>
            <person name="Mavromatis K."/>
            <person name="Markowitz V."/>
            <person name="Palaniappan K."/>
            <person name="Ivanova N."/>
            <person name="Schaumberg A."/>
            <person name="Pati A."/>
            <person name="Liolios K."/>
            <person name="Nordberg H.P."/>
            <person name="Cantor M.N."/>
            <person name="Hua S.X."/>
            <person name="Woyke T."/>
        </authorList>
    </citation>
    <scope>NUCLEOTIDE SEQUENCE [LARGE SCALE GENOMIC DNA]</scope>
    <source>
        <strain evidence="2 3">DSM 14336</strain>
    </source>
</reference>
<dbReference type="HOGENOM" id="CLU_2633726_0_0_5"/>
<evidence type="ECO:0000313" key="3">
    <source>
        <dbReference type="Proteomes" id="UP000018780"/>
    </source>
</evidence>
<dbReference type="PATRIC" id="fig|999552.6.peg.955"/>
<dbReference type="Proteomes" id="UP000018780">
    <property type="component" value="Chromosome"/>
</dbReference>
<dbReference type="KEGG" id="lmd:METH_04785"/>
<dbReference type="STRING" id="999552.METH_04785"/>
<accession>V9VVW7</accession>
<evidence type="ECO:0000313" key="2">
    <source>
        <dbReference type="EMBL" id="AHD02891.1"/>
    </source>
</evidence>
<dbReference type="AlphaFoldDB" id="V9VVW7"/>
<organism evidence="2 3">
    <name type="scientific">Leisingera methylohalidivorans DSM 14336</name>
    <dbReference type="NCBI Taxonomy" id="999552"/>
    <lineage>
        <taxon>Bacteria</taxon>
        <taxon>Pseudomonadati</taxon>
        <taxon>Pseudomonadota</taxon>
        <taxon>Alphaproteobacteria</taxon>
        <taxon>Rhodobacterales</taxon>
        <taxon>Roseobacteraceae</taxon>
        <taxon>Leisingera</taxon>
    </lineage>
</organism>
<sequence>MRSGAGGCPCRFLNRTGSGTVLLKPVAAEIPATVMPVSFSSVRPVMMAMPLDQATGPPQSTRHPAAAFGTKLPRSVA</sequence>
<name>V9VVW7_9RHOB</name>
<keyword evidence="3" id="KW-1185">Reference proteome</keyword>
<proteinExistence type="predicted"/>
<protein>
    <submittedName>
        <fullName evidence="2">Uncharacterized protein</fullName>
    </submittedName>
</protein>
<dbReference type="EMBL" id="CP006773">
    <property type="protein sequence ID" value="AHD02891.1"/>
    <property type="molecule type" value="Genomic_DNA"/>
</dbReference>